<gene>
    <name evidence="21" type="primary">CNGA2</name>
</gene>
<feature type="compositionally biased region" description="Basic and acidic residues" evidence="18">
    <location>
        <begin position="37"/>
        <end position="47"/>
    </location>
</feature>
<dbReference type="GO" id="GO:0044877">
    <property type="term" value="F:protein-containing complex binding"/>
    <property type="evidence" value="ECO:0007669"/>
    <property type="project" value="TreeGrafter"/>
</dbReference>
<dbReference type="InParanoid" id="G1N0T1"/>
<evidence type="ECO:0000259" key="20">
    <source>
        <dbReference type="PROSITE" id="PS50042"/>
    </source>
</evidence>
<evidence type="ECO:0000256" key="13">
    <source>
        <dbReference type="ARBA" id="ARBA00023136"/>
    </source>
</evidence>
<keyword evidence="4" id="KW-0140">cGMP</keyword>
<dbReference type="SMART" id="SM00100">
    <property type="entry name" value="cNMP"/>
    <property type="match status" value="1"/>
</dbReference>
<dbReference type="SUPFAM" id="SSF81324">
    <property type="entry name" value="Voltage-gated potassium channels"/>
    <property type="match status" value="1"/>
</dbReference>
<feature type="region of interest" description="Disordered" evidence="18">
    <location>
        <begin position="1"/>
        <end position="60"/>
    </location>
</feature>
<evidence type="ECO:0000313" key="22">
    <source>
        <dbReference type="Proteomes" id="UP000001645"/>
    </source>
</evidence>
<evidence type="ECO:0000313" key="21">
    <source>
        <dbReference type="Ensembl" id="ENSMGAP00000005060.3"/>
    </source>
</evidence>
<keyword evidence="8" id="KW-0552">Olfaction</keyword>
<evidence type="ECO:0000256" key="6">
    <source>
        <dbReference type="ARBA" id="ARBA00022606"/>
    </source>
</evidence>
<keyword evidence="15" id="KW-1071">Ligand-gated ion channel</keyword>
<evidence type="ECO:0000256" key="17">
    <source>
        <dbReference type="ARBA" id="ARBA00023305"/>
    </source>
</evidence>
<evidence type="ECO:0000256" key="18">
    <source>
        <dbReference type="SAM" id="MobiDB-lite"/>
    </source>
</evidence>
<dbReference type="PROSITE" id="PS00889">
    <property type="entry name" value="CNMP_BINDING_2"/>
    <property type="match status" value="1"/>
</dbReference>
<feature type="domain" description="Cyclic nucleotide-binding" evidence="20">
    <location>
        <begin position="456"/>
        <end position="570"/>
    </location>
</feature>
<keyword evidence="17" id="KW-0844">Vision</keyword>
<feature type="transmembrane region" description="Helical" evidence="19">
    <location>
        <begin position="352"/>
        <end position="374"/>
    </location>
</feature>
<feature type="compositionally biased region" description="Low complexity" evidence="18">
    <location>
        <begin position="27"/>
        <end position="36"/>
    </location>
</feature>
<evidence type="ECO:0000256" key="14">
    <source>
        <dbReference type="ARBA" id="ARBA00023149"/>
    </source>
</evidence>
<dbReference type="GeneID" id="100543783"/>
<evidence type="ECO:0000256" key="4">
    <source>
        <dbReference type="ARBA" id="ARBA00022535"/>
    </source>
</evidence>
<feature type="transmembrane region" description="Helical" evidence="19">
    <location>
        <begin position="280"/>
        <end position="298"/>
    </location>
</feature>
<evidence type="ECO:0000256" key="1">
    <source>
        <dbReference type="ARBA" id="ARBA00004141"/>
    </source>
</evidence>
<name>G1N0T1_MELGA</name>
<keyword evidence="3" id="KW-0813">Transport</keyword>
<evidence type="ECO:0000256" key="3">
    <source>
        <dbReference type="ARBA" id="ARBA00022448"/>
    </source>
</evidence>
<dbReference type="PROSITE" id="PS00888">
    <property type="entry name" value="CNMP_BINDING_1"/>
    <property type="match status" value="1"/>
</dbReference>
<comment type="subcellular location">
    <subcellularLocation>
        <location evidence="1">Membrane</location>
        <topology evidence="1">Multi-pass membrane protein</topology>
    </subcellularLocation>
</comment>
<dbReference type="InterPro" id="IPR050866">
    <property type="entry name" value="CNG_cation_channel"/>
</dbReference>
<dbReference type="InterPro" id="IPR018488">
    <property type="entry name" value="cNMP-bd_CS"/>
</dbReference>
<keyword evidence="22" id="KW-1185">Reference proteome</keyword>
<dbReference type="Pfam" id="PF00520">
    <property type="entry name" value="Ion_trans"/>
    <property type="match status" value="1"/>
</dbReference>
<dbReference type="GO" id="GO:0030552">
    <property type="term" value="F:cAMP binding"/>
    <property type="evidence" value="ECO:0007669"/>
    <property type="project" value="UniProtKB-KW"/>
</dbReference>
<dbReference type="InterPro" id="IPR018490">
    <property type="entry name" value="cNMP-bd_dom_sf"/>
</dbReference>
<keyword evidence="14" id="KW-0114">cAMP</keyword>
<dbReference type="FunFam" id="1.20.5.300:FF:000002">
    <property type="entry name" value="Cyclic nucleotide-gated channel alpha 3"/>
    <property type="match status" value="1"/>
</dbReference>
<dbReference type="SUPFAM" id="SSF51206">
    <property type="entry name" value="cAMP-binding domain-like"/>
    <property type="match status" value="1"/>
</dbReference>
<dbReference type="InterPro" id="IPR032406">
    <property type="entry name" value="CLZ_dom"/>
</dbReference>
<evidence type="ECO:0000256" key="11">
    <source>
        <dbReference type="ARBA" id="ARBA00022992"/>
    </source>
</evidence>
<dbReference type="KEGG" id="mgp:100543783"/>
<dbReference type="FunFam" id="1.10.287.70:FF:000030">
    <property type="entry name" value="Cyclic nucleotide-gated channel alpha 3"/>
    <property type="match status" value="1"/>
</dbReference>
<keyword evidence="13 19" id="KW-0472">Membrane</keyword>
<dbReference type="AlphaFoldDB" id="G1N0T1"/>
<dbReference type="Gene3D" id="2.60.120.10">
    <property type="entry name" value="Jelly Rolls"/>
    <property type="match status" value="1"/>
</dbReference>
<dbReference type="GO" id="GO:0005223">
    <property type="term" value="F:intracellularly cGMP-activated cation channel activity"/>
    <property type="evidence" value="ECO:0007669"/>
    <property type="project" value="TreeGrafter"/>
</dbReference>
<accession>G1N0T1</accession>
<dbReference type="GO" id="GO:0030553">
    <property type="term" value="F:cGMP binding"/>
    <property type="evidence" value="ECO:0007669"/>
    <property type="project" value="UniProtKB-KW"/>
</dbReference>
<evidence type="ECO:0000256" key="19">
    <source>
        <dbReference type="SAM" id="Phobius"/>
    </source>
</evidence>
<dbReference type="OrthoDB" id="421226at2759"/>
<keyword evidence="16" id="KW-0407">Ion channel</keyword>
<feature type="region of interest" description="Disordered" evidence="18">
    <location>
        <begin position="650"/>
        <end position="672"/>
    </location>
</feature>
<reference evidence="21" key="2">
    <citation type="submission" date="2025-08" db="UniProtKB">
        <authorList>
            <consortium name="Ensembl"/>
        </authorList>
    </citation>
    <scope>IDENTIFICATION</scope>
</reference>
<keyword evidence="11" id="KW-0142">cGMP-binding</keyword>
<proteinExistence type="inferred from homology"/>
<feature type="transmembrane region" description="Helical" evidence="19">
    <location>
        <begin position="141"/>
        <end position="162"/>
    </location>
</feature>
<dbReference type="FunFam" id="2.60.120.10:FF:000002">
    <property type="entry name" value="Cyclic nucleotide gated channel alpha 1a"/>
    <property type="match status" value="1"/>
</dbReference>
<evidence type="ECO:0000256" key="2">
    <source>
        <dbReference type="ARBA" id="ARBA00010486"/>
    </source>
</evidence>
<reference evidence="21" key="3">
    <citation type="submission" date="2025-09" db="UniProtKB">
        <authorList>
            <consortium name="Ensembl"/>
        </authorList>
    </citation>
    <scope>IDENTIFICATION</scope>
</reference>
<dbReference type="InterPro" id="IPR000595">
    <property type="entry name" value="cNMP-bd_dom"/>
</dbReference>
<dbReference type="GO" id="GO:0007601">
    <property type="term" value="P:visual perception"/>
    <property type="evidence" value="ECO:0007669"/>
    <property type="project" value="UniProtKB-KW"/>
</dbReference>
<evidence type="ECO:0000256" key="7">
    <source>
        <dbReference type="ARBA" id="ARBA00022692"/>
    </source>
</evidence>
<keyword evidence="7 19" id="KW-0812">Transmembrane</keyword>
<keyword evidence="6" id="KW-0716">Sensory transduction</keyword>
<keyword evidence="5" id="KW-0116">cAMP-binding</keyword>
<dbReference type="InterPro" id="IPR014710">
    <property type="entry name" value="RmlC-like_jellyroll"/>
</dbReference>
<evidence type="ECO:0000256" key="15">
    <source>
        <dbReference type="ARBA" id="ARBA00023286"/>
    </source>
</evidence>
<dbReference type="FunFam" id="1.10.287.630:FF:000001">
    <property type="entry name" value="Cyclic nucleotide-gated channel alpha 3"/>
    <property type="match status" value="1"/>
</dbReference>
<dbReference type="GO" id="GO:0017071">
    <property type="term" value="C:intracellular cyclic nucleotide activated cation channel complex"/>
    <property type="evidence" value="ECO:0007669"/>
    <property type="project" value="TreeGrafter"/>
</dbReference>
<dbReference type="InterPro" id="IPR005821">
    <property type="entry name" value="Ion_trans_dom"/>
</dbReference>
<dbReference type="CDD" id="cd00038">
    <property type="entry name" value="CAP_ED"/>
    <property type="match status" value="1"/>
</dbReference>
<keyword evidence="10 19" id="KW-1133">Transmembrane helix</keyword>
<dbReference type="Pfam" id="PF00027">
    <property type="entry name" value="cNMP_binding"/>
    <property type="match status" value="1"/>
</dbReference>
<organism evidence="21 22">
    <name type="scientific">Meleagris gallopavo</name>
    <name type="common">Wild turkey</name>
    <dbReference type="NCBI Taxonomy" id="9103"/>
    <lineage>
        <taxon>Eukaryota</taxon>
        <taxon>Metazoa</taxon>
        <taxon>Chordata</taxon>
        <taxon>Craniata</taxon>
        <taxon>Vertebrata</taxon>
        <taxon>Euteleostomi</taxon>
        <taxon>Archelosauria</taxon>
        <taxon>Archosauria</taxon>
        <taxon>Dinosauria</taxon>
        <taxon>Saurischia</taxon>
        <taxon>Theropoda</taxon>
        <taxon>Coelurosauria</taxon>
        <taxon>Aves</taxon>
        <taxon>Neognathae</taxon>
        <taxon>Galloanserae</taxon>
        <taxon>Galliformes</taxon>
        <taxon>Phasianidae</taxon>
        <taxon>Meleagridinae</taxon>
        <taxon>Meleagris</taxon>
    </lineage>
</organism>
<dbReference type="Gene3D" id="1.20.5.300">
    <property type="match status" value="1"/>
</dbReference>
<keyword evidence="12" id="KW-0406">Ion transport</keyword>
<comment type="similarity">
    <text evidence="2">Belongs to the cyclic nucleotide-gated cation channel (TC 1.A.1.5) family.</text>
</comment>
<evidence type="ECO:0000256" key="8">
    <source>
        <dbReference type="ARBA" id="ARBA00022725"/>
    </source>
</evidence>
<evidence type="ECO:0000256" key="5">
    <source>
        <dbReference type="ARBA" id="ARBA00022566"/>
    </source>
</evidence>
<dbReference type="PANTHER" id="PTHR45638:SF3">
    <property type="entry name" value="CYCLIC NUCLEOTIDE-GATED OLFACTORY CHANNEL"/>
    <property type="match status" value="1"/>
</dbReference>
<dbReference type="HOGENOM" id="CLU_005746_12_0_1"/>
<dbReference type="Gene3D" id="1.10.287.70">
    <property type="match status" value="1"/>
</dbReference>
<dbReference type="PROSITE" id="PS50042">
    <property type="entry name" value="CNMP_BINDING_3"/>
    <property type="match status" value="1"/>
</dbReference>
<evidence type="ECO:0000256" key="16">
    <source>
        <dbReference type="ARBA" id="ARBA00023303"/>
    </source>
</evidence>
<sequence length="672" mass="77024">MMARSNGLQLPGPCPSLPTRARTDAQSTELSTSRTRLTQDETLELRRGTPAYGGEQPAAPPFQGRRALARIVRLVLVLRDWASKSLQEEQQRPDPFLERFQGPELQTVPADASSDPEDEEAEEKTKKKKWQSFVVDPAGDWYYRWLAVIAVPVLYNWCLLVARACFSDLQKTYVVLWLVLDYISDCIYTGDIVIRLRTGFLEQGLLVKDLKKLRDNYIYTLQFKLDVLSILPTDVVYFAVGLHRPELRFNRLLHFSRMFEFFDRTETRTSYPNIFRIGNLVLYILVIIHWNACIYYAISKAIGFGEDTWVYPNVTDPEYGYLTREYVYCLYWSTLTLTTIGETPPPVRDEEYLFVIFDFLIGVLIFATIVGNVGSMISNMNATRAEFQAKIDAIKHYMQFRKVSKDMETKVIKWFDYLWTNKKAVDEREVLKSLPDKLRAEIAINVHLETLKKVRIFQDCEAGLLVELVLKLRPQVFSPGDYICRKGDIGKEMYIIKEGKLAVVADDGTTQYALLTAGGCFGEISILNIKGSKMGNRRTANIRSLGYSDLFCLSKEDLMEAVTEYPDAKKVLEERGREILSKEGLLDESAEEESMEGKSVEEKLDRLTLNLDTLHTRLGRLLTEYNDAQMKLKQRITVLESQMRQQDLEDFFSDSSDSLSEVEGEATPTGLQ</sequence>
<dbReference type="GO" id="GO:0005222">
    <property type="term" value="F:intracellularly cAMP-activated cation channel activity"/>
    <property type="evidence" value="ECO:0007669"/>
    <property type="project" value="TreeGrafter"/>
</dbReference>
<dbReference type="PANTHER" id="PTHR45638">
    <property type="entry name" value="CYCLIC NUCLEOTIDE-GATED CATION CHANNEL SUBUNIT A"/>
    <property type="match status" value="1"/>
</dbReference>
<reference evidence="21 22" key="1">
    <citation type="journal article" date="2010" name="PLoS Biol.">
        <title>Multi-platform next-generation sequencing of the domestic turkey (Meleagris gallopavo): genome assembly and analysis.</title>
        <authorList>
            <person name="Dalloul R.A."/>
            <person name="Long J.A."/>
            <person name="Zimin A.V."/>
            <person name="Aslam L."/>
            <person name="Beal K."/>
            <person name="Blomberg L.A."/>
            <person name="Bouffard P."/>
            <person name="Burt D.W."/>
            <person name="Crasta O."/>
            <person name="Crooijmans R.P."/>
            <person name="Cooper K."/>
            <person name="Coulombe R.A."/>
            <person name="De S."/>
            <person name="Delany M.E."/>
            <person name="Dodgson J.B."/>
            <person name="Dong J.J."/>
            <person name="Evans C."/>
            <person name="Frederickson K.M."/>
            <person name="Flicek P."/>
            <person name="Florea L."/>
            <person name="Folkerts O."/>
            <person name="Groenen M.A."/>
            <person name="Harkins T.T."/>
            <person name="Herrero J."/>
            <person name="Hoffmann S."/>
            <person name="Megens H.J."/>
            <person name="Jiang A."/>
            <person name="de Jong P."/>
            <person name="Kaiser P."/>
            <person name="Kim H."/>
            <person name="Kim K.W."/>
            <person name="Kim S."/>
            <person name="Langenberger D."/>
            <person name="Lee M.K."/>
            <person name="Lee T."/>
            <person name="Mane S."/>
            <person name="Marcais G."/>
            <person name="Marz M."/>
            <person name="McElroy A.P."/>
            <person name="Modise T."/>
            <person name="Nefedov M."/>
            <person name="Notredame C."/>
            <person name="Paton I.R."/>
            <person name="Payne W.S."/>
            <person name="Pertea G."/>
            <person name="Prickett D."/>
            <person name="Puiu D."/>
            <person name="Qioa D."/>
            <person name="Raineri E."/>
            <person name="Ruffier M."/>
            <person name="Salzberg S.L."/>
            <person name="Schatz M.C."/>
            <person name="Scheuring C."/>
            <person name="Schmidt C.J."/>
            <person name="Schroeder S."/>
            <person name="Searle S.M."/>
            <person name="Smith E.J."/>
            <person name="Smith J."/>
            <person name="Sonstegard T.S."/>
            <person name="Stadler P.F."/>
            <person name="Tafer H."/>
            <person name="Tu Z.J."/>
            <person name="Van Tassell C.P."/>
            <person name="Vilella A.J."/>
            <person name="Williams K.P."/>
            <person name="Yorke J.A."/>
            <person name="Zhang L."/>
            <person name="Zhang H.B."/>
            <person name="Zhang X."/>
            <person name="Zhang Y."/>
            <person name="Reed K.M."/>
        </authorList>
    </citation>
    <scope>NUCLEOTIDE SEQUENCE [LARGE SCALE GENOMIC DNA]</scope>
</reference>
<keyword evidence="9" id="KW-0547">Nucleotide-binding</keyword>
<dbReference type="Ensembl" id="ENSMGAT00000005787.3">
    <property type="protein sequence ID" value="ENSMGAP00000005060.3"/>
    <property type="gene ID" value="ENSMGAG00000005170.3"/>
</dbReference>
<dbReference type="Proteomes" id="UP000001645">
    <property type="component" value="Chromosome 9"/>
</dbReference>
<protein>
    <submittedName>
        <fullName evidence="21">Cyclic nucleotide gated channel subunit alpha 2</fullName>
    </submittedName>
</protein>
<evidence type="ECO:0000256" key="10">
    <source>
        <dbReference type="ARBA" id="ARBA00022989"/>
    </source>
</evidence>
<dbReference type="Pfam" id="PF16526">
    <property type="entry name" value="CLZ"/>
    <property type="match status" value="1"/>
</dbReference>
<evidence type="ECO:0000256" key="9">
    <source>
        <dbReference type="ARBA" id="ARBA00022741"/>
    </source>
</evidence>
<dbReference type="GO" id="GO:0007608">
    <property type="term" value="P:sensory perception of smell"/>
    <property type="evidence" value="ECO:0007669"/>
    <property type="project" value="UniProtKB-KW"/>
</dbReference>
<dbReference type="Gene3D" id="1.10.287.630">
    <property type="entry name" value="Helix hairpin bin"/>
    <property type="match status" value="1"/>
</dbReference>
<dbReference type="Bgee" id="ENSMGAG00000005170">
    <property type="expression patterns" value="Expressed in ovary"/>
</dbReference>
<dbReference type="GO" id="GO:0098804">
    <property type="term" value="C:non-motile cilium membrane"/>
    <property type="evidence" value="ECO:0007669"/>
    <property type="project" value="Ensembl"/>
</dbReference>
<evidence type="ECO:0000256" key="12">
    <source>
        <dbReference type="ARBA" id="ARBA00023065"/>
    </source>
</evidence>
<dbReference type="GeneTree" id="ENSGT00940000155374"/>